<organism evidence="1 2">
    <name type="scientific">Cystobacter ferrugineus</name>
    <dbReference type="NCBI Taxonomy" id="83449"/>
    <lineage>
        <taxon>Bacteria</taxon>
        <taxon>Pseudomonadati</taxon>
        <taxon>Myxococcota</taxon>
        <taxon>Myxococcia</taxon>
        <taxon>Myxococcales</taxon>
        <taxon>Cystobacterineae</taxon>
        <taxon>Archangiaceae</taxon>
        <taxon>Cystobacter</taxon>
    </lineage>
</organism>
<reference evidence="2" key="1">
    <citation type="submission" date="2016-11" db="EMBL/GenBank/DDBJ databases">
        <authorList>
            <person name="Shukria A."/>
            <person name="Stevens D.C."/>
        </authorList>
    </citation>
    <scope>NUCLEOTIDE SEQUENCE [LARGE SCALE GENOMIC DNA]</scope>
    <source>
        <strain evidence="2">Cbfe23</strain>
    </source>
</reference>
<gene>
    <name evidence="1" type="ORF">BON30_37890</name>
</gene>
<comment type="caution">
    <text evidence="1">The sequence shown here is derived from an EMBL/GenBank/DDBJ whole genome shotgun (WGS) entry which is preliminary data.</text>
</comment>
<evidence type="ECO:0000313" key="1">
    <source>
        <dbReference type="EMBL" id="OJH35324.1"/>
    </source>
</evidence>
<dbReference type="RefSeq" id="WP_071903422.1">
    <property type="nucleotide sequence ID" value="NZ_MPIN01000014.1"/>
</dbReference>
<dbReference type="EMBL" id="MPIN01000014">
    <property type="protein sequence ID" value="OJH35324.1"/>
    <property type="molecule type" value="Genomic_DNA"/>
</dbReference>
<sequence length="260" mass="29280">MTQDLLTEHQARVASRVLDEEAAHRWHLVVSLSGAHAYGFPSPDSDLDLKCVHVTPTSHLLRLEPRPSPPTERLEIVEGVEVDYSSNELGAVLAGVLQGNGNYLERLLGAHPLRGSSELEALRPLVRGVLSRRLHRHYRGFAQSQLREWEKTGFRSAKKLLYVLRTALTGTHALLTGEVEADLTALMDRHGFAEAGELVLWKRRGERSELSEALSQSWRDKVGRALEQLDAARERSVLPEEPRESGALEAWLLELRRSRW</sequence>
<protein>
    <recommendedName>
        <fullName evidence="3">Nucleotidyltransferase</fullName>
    </recommendedName>
</protein>
<dbReference type="Proteomes" id="UP000182229">
    <property type="component" value="Unassembled WGS sequence"/>
</dbReference>
<dbReference type="OrthoDB" id="9796845at2"/>
<dbReference type="InterPro" id="IPR018775">
    <property type="entry name" value="RlaP"/>
</dbReference>
<name>A0A1L9AZ96_9BACT</name>
<evidence type="ECO:0008006" key="3">
    <source>
        <dbReference type="Google" id="ProtNLM"/>
    </source>
</evidence>
<dbReference type="AlphaFoldDB" id="A0A1L9AZ96"/>
<keyword evidence="2" id="KW-1185">Reference proteome</keyword>
<accession>A0A1L9AZ96</accession>
<dbReference type="PANTHER" id="PTHR34817:SF1">
    <property type="entry name" value="NUCLEOTIDYLTRANSFERASE"/>
    <property type="match status" value="1"/>
</dbReference>
<dbReference type="STRING" id="83449.BON30_37890"/>
<reference evidence="1 2" key="2">
    <citation type="submission" date="2016-12" db="EMBL/GenBank/DDBJ databases">
        <title>Draft Genome Sequence of Cystobacter ferrugineus Strain Cbfe23.</title>
        <authorList>
            <person name="Akbar S."/>
            <person name="Dowd S.E."/>
            <person name="Stevens D.C."/>
        </authorList>
    </citation>
    <scope>NUCLEOTIDE SEQUENCE [LARGE SCALE GENOMIC DNA]</scope>
    <source>
        <strain evidence="1 2">Cbfe23</strain>
    </source>
</reference>
<dbReference type="PANTHER" id="PTHR34817">
    <property type="entry name" value="NUCLEOTIDYLTRANSFERASE"/>
    <property type="match status" value="1"/>
</dbReference>
<evidence type="ECO:0000313" key="2">
    <source>
        <dbReference type="Proteomes" id="UP000182229"/>
    </source>
</evidence>
<dbReference type="Pfam" id="PF10127">
    <property type="entry name" value="RlaP"/>
    <property type="match status" value="1"/>
</dbReference>
<proteinExistence type="predicted"/>